<sequence length="672" mass="77256">MIGKTFIDRRAFYIMKKIKLIIISLLISIGFLFNGELFVLYLDYFQNSYYQSGFDFVNMDATIEEEEVIQDFLQAGKTYDVDFFFLDSTIVSAYNKEITIFGTPNALKTLQAKGILEGKHKSLFMGEMQVRYADFSKIKTMEKFQDCYYIGDPSQEEAMRLFKASLVDKYSGSLPKLFSSDKEIWLNLFSVWSIIFGLILLLTIYEIISLKKEIMVRITLGEDVKALFAKNALADIGILISAFIILSFLLSYLSNVYFKIEALALAFAVFMMVNTLINGAILRVDFKKDMVARRSGGGLLTANYSLKILTTILTLIILSSNFAILTQGYLMYKQGDFFSVHKDYSYYQLNYRVNNYLGKTTSDTGMMNQEFYRRFQKYSLQYNDLTANFSSPYPVVLINRNSFEEISRVNHALTEAVKSADDDYYILLPHGISEDSLEYTIAEEIFITFLGRNNNSNIITKAYDNDVSLVGIHNQPYKYVSWPMENPIILFNNTLQQIDESQASKTMYYAYSTMYNIPEQEFNQFIQEYQLSDQIMAQSNVFDIYEYNWEIASRNAKLVLILSIFLLALEIALISLIIKLEYQFNAMELALKKVLGYSRLARNKRLIRITLVVFLLSLILALLLRGLLEIDEGVDLIWGGLILLTVELVVIMKKAGMMEKTHVPSILKGRVV</sequence>
<feature type="transmembrane region" description="Helical" evidence="1">
    <location>
        <begin position="558"/>
        <end position="578"/>
    </location>
</feature>
<feature type="transmembrane region" description="Helical" evidence="1">
    <location>
        <begin position="262"/>
        <end position="284"/>
    </location>
</feature>
<feature type="transmembrane region" description="Helical" evidence="1">
    <location>
        <begin position="304"/>
        <end position="325"/>
    </location>
</feature>
<dbReference type="eggNOG" id="COG4652">
    <property type="taxonomic scope" value="Bacteria"/>
</dbReference>
<feature type="transmembrane region" description="Helical" evidence="1">
    <location>
        <begin position="606"/>
        <end position="624"/>
    </location>
</feature>
<gene>
    <name evidence="2" type="ordered locus">DSY2017</name>
</gene>
<dbReference type="EMBL" id="AP008230">
    <property type="protein sequence ID" value="BAE83806.1"/>
    <property type="molecule type" value="Genomic_DNA"/>
</dbReference>
<keyword evidence="1" id="KW-1133">Transmembrane helix</keyword>
<proteinExistence type="predicted"/>
<feature type="transmembrane region" description="Helical" evidence="1">
    <location>
        <begin position="184"/>
        <end position="208"/>
    </location>
</feature>
<name>Q24VY6_DESHY</name>
<evidence type="ECO:0000313" key="2">
    <source>
        <dbReference type="EMBL" id="BAE83806.1"/>
    </source>
</evidence>
<dbReference type="KEGG" id="dsy:DSY2017"/>
<organism evidence="2 3">
    <name type="scientific">Desulfitobacterium hafniense (strain Y51)</name>
    <dbReference type="NCBI Taxonomy" id="138119"/>
    <lineage>
        <taxon>Bacteria</taxon>
        <taxon>Bacillati</taxon>
        <taxon>Bacillota</taxon>
        <taxon>Clostridia</taxon>
        <taxon>Eubacteriales</taxon>
        <taxon>Desulfitobacteriaceae</taxon>
        <taxon>Desulfitobacterium</taxon>
    </lineage>
</organism>
<accession>Q24VY6</accession>
<feature type="transmembrane region" description="Helical" evidence="1">
    <location>
        <begin position="228"/>
        <end position="250"/>
    </location>
</feature>
<dbReference type="AlphaFoldDB" id="Q24VY6"/>
<evidence type="ECO:0000313" key="3">
    <source>
        <dbReference type="Proteomes" id="UP000001946"/>
    </source>
</evidence>
<feature type="transmembrane region" description="Helical" evidence="1">
    <location>
        <begin position="20"/>
        <end position="42"/>
    </location>
</feature>
<dbReference type="Proteomes" id="UP000001946">
    <property type="component" value="Chromosome"/>
</dbReference>
<feature type="transmembrane region" description="Helical" evidence="1">
    <location>
        <begin position="636"/>
        <end position="652"/>
    </location>
</feature>
<protein>
    <recommendedName>
        <fullName evidence="4">Bacteriocin-associated integral membrane protein</fullName>
    </recommendedName>
</protein>
<reference evidence="2 3" key="1">
    <citation type="journal article" date="2006" name="J. Bacteriol.">
        <title>Complete genome sequence of the dehalorespiring bacterium Desulfitobacterium hafniense Y51 and comparison with Dehalococcoides ethenogenes 195.</title>
        <authorList>
            <person name="Nonaka H."/>
            <person name="Keresztes G."/>
            <person name="Shinoda Y."/>
            <person name="Ikenaga Y."/>
            <person name="Abe M."/>
            <person name="Naito K."/>
            <person name="Inatomi K."/>
            <person name="Furukawa K."/>
            <person name="Inui M."/>
            <person name="Yukawa H."/>
        </authorList>
    </citation>
    <scope>NUCLEOTIDE SEQUENCE [LARGE SCALE GENOMIC DNA]</scope>
    <source>
        <strain evidence="2 3">Y51</strain>
    </source>
</reference>
<dbReference type="HOGENOM" id="CLU_415461_0_0_9"/>
<evidence type="ECO:0000256" key="1">
    <source>
        <dbReference type="SAM" id="Phobius"/>
    </source>
</evidence>
<keyword evidence="1" id="KW-0472">Membrane</keyword>
<keyword evidence="1" id="KW-0812">Transmembrane</keyword>
<keyword evidence="3" id="KW-1185">Reference proteome</keyword>
<evidence type="ECO:0008006" key="4">
    <source>
        <dbReference type="Google" id="ProtNLM"/>
    </source>
</evidence>